<keyword evidence="1" id="KW-0812">Transmembrane</keyword>
<proteinExistence type="predicted"/>
<evidence type="ECO:0000313" key="3">
    <source>
        <dbReference type="Proteomes" id="UP000287651"/>
    </source>
</evidence>
<feature type="transmembrane region" description="Helical" evidence="1">
    <location>
        <begin position="78"/>
        <end position="96"/>
    </location>
</feature>
<organism evidence="2 3">
    <name type="scientific">Ensete ventricosum</name>
    <name type="common">Abyssinian banana</name>
    <name type="synonym">Musa ensete</name>
    <dbReference type="NCBI Taxonomy" id="4639"/>
    <lineage>
        <taxon>Eukaryota</taxon>
        <taxon>Viridiplantae</taxon>
        <taxon>Streptophyta</taxon>
        <taxon>Embryophyta</taxon>
        <taxon>Tracheophyta</taxon>
        <taxon>Spermatophyta</taxon>
        <taxon>Magnoliopsida</taxon>
        <taxon>Liliopsida</taxon>
        <taxon>Zingiberales</taxon>
        <taxon>Musaceae</taxon>
        <taxon>Ensete</taxon>
    </lineage>
</organism>
<keyword evidence="1" id="KW-1133">Transmembrane helix</keyword>
<reference evidence="2 3" key="1">
    <citation type="journal article" date="2014" name="Agronomy (Basel)">
        <title>A Draft Genome Sequence for Ensete ventricosum, the Drought-Tolerant Tree Against Hunger.</title>
        <authorList>
            <person name="Harrison J."/>
            <person name="Moore K.A."/>
            <person name="Paszkiewicz K."/>
            <person name="Jones T."/>
            <person name="Grant M."/>
            <person name="Ambacheew D."/>
            <person name="Muzemil S."/>
            <person name="Studholme D.J."/>
        </authorList>
    </citation>
    <scope>NUCLEOTIDE SEQUENCE [LARGE SCALE GENOMIC DNA]</scope>
</reference>
<protein>
    <submittedName>
        <fullName evidence="2">Uncharacterized protein</fullName>
    </submittedName>
</protein>
<dbReference type="Proteomes" id="UP000287651">
    <property type="component" value="Unassembled WGS sequence"/>
</dbReference>
<dbReference type="EMBL" id="AMZH03012357">
    <property type="protein sequence ID" value="RRT51185.1"/>
    <property type="molecule type" value="Genomic_DNA"/>
</dbReference>
<keyword evidence="1" id="KW-0472">Membrane</keyword>
<dbReference type="AlphaFoldDB" id="A0A426YHH2"/>
<evidence type="ECO:0000256" key="1">
    <source>
        <dbReference type="SAM" id="Phobius"/>
    </source>
</evidence>
<name>A0A426YHH2_ENSVE</name>
<accession>A0A426YHH2</accession>
<comment type="caution">
    <text evidence="2">The sequence shown here is derived from an EMBL/GenBank/DDBJ whole genome shotgun (WGS) entry which is preliminary data.</text>
</comment>
<sequence>MPAGAAPTGNHLLRAGLGRDLATGGRPCMGVGCGWLPLLLAIFTMKMQEERVERFYAIKSHHTAPEPVATLSHCRIPLMLLLSFAPAAVAAVVLFLCQPRCCLLPLYRQSFE</sequence>
<feature type="transmembrane region" description="Helical" evidence="1">
    <location>
        <begin position="24"/>
        <end position="45"/>
    </location>
</feature>
<gene>
    <name evidence="2" type="ORF">B296_00044860</name>
</gene>
<evidence type="ECO:0000313" key="2">
    <source>
        <dbReference type="EMBL" id="RRT51185.1"/>
    </source>
</evidence>